<evidence type="ECO:0000256" key="1">
    <source>
        <dbReference type="SAM" id="MobiDB-lite"/>
    </source>
</evidence>
<gene>
    <name evidence="2" type="ORF">PGLA1383_LOCUS4482</name>
    <name evidence="3" type="ORF">PGLA2088_LOCUS19115</name>
</gene>
<dbReference type="EMBL" id="CAJNNV010001674">
    <property type="protein sequence ID" value="CAE8585577.1"/>
    <property type="molecule type" value="Genomic_DNA"/>
</dbReference>
<proteinExistence type="predicted"/>
<dbReference type="Proteomes" id="UP000654075">
    <property type="component" value="Unassembled WGS sequence"/>
</dbReference>
<sequence length="422" mass="42706">MKSRDMAAMTKDVCDAGACRSAVMEADATCGGNPQVEPMISQLLSLCTLCLRAAATMYASCNFTNLSGAAAYEETCKGKCWDSLQTIAATCTATDVLREVQLQEQVNQMMAPCQSGTCLHALAVAGFDEACRDNSSSGQGLNMEGACSSECNPHFCAVTKDCKDGEAMPAGFNMSKNVTELRATLKTALTPCACVDTAVASTVSKNSSVTVPKVVGTMAMSVANCTAFTGTAGVEGAVAAGIASASGVAASSVMVALSCPSRRLASGLVARRLADAVNAAYEIIIPAGSTTITTASVKSAVVSEGATGSTNKIATAMTAANIVGVTLAVTSVPLPKEVKTTVSTTAATSSTTNKATVSTTAATSSTTNKATNSSTSTSSSTSTTSHSWTQFLILSTLGVAGAVAALQLEVARQASDLLAWRD</sequence>
<organism evidence="3 4">
    <name type="scientific">Polarella glacialis</name>
    <name type="common">Dinoflagellate</name>
    <dbReference type="NCBI Taxonomy" id="89957"/>
    <lineage>
        <taxon>Eukaryota</taxon>
        <taxon>Sar</taxon>
        <taxon>Alveolata</taxon>
        <taxon>Dinophyceae</taxon>
        <taxon>Suessiales</taxon>
        <taxon>Suessiaceae</taxon>
        <taxon>Polarella</taxon>
    </lineage>
</organism>
<dbReference type="Proteomes" id="UP000626109">
    <property type="component" value="Unassembled WGS sequence"/>
</dbReference>
<comment type="caution">
    <text evidence="3">The sequence shown here is derived from an EMBL/GenBank/DDBJ whole genome shotgun (WGS) entry which is preliminary data.</text>
</comment>
<accession>A0A813JGR6</accession>
<feature type="region of interest" description="Disordered" evidence="1">
    <location>
        <begin position="341"/>
        <end position="383"/>
    </location>
</feature>
<keyword evidence="5" id="KW-1185">Reference proteome</keyword>
<dbReference type="AlphaFoldDB" id="A0A813JGR6"/>
<name>A0A813JGR6_POLGL</name>
<evidence type="ECO:0000313" key="3">
    <source>
        <dbReference type="EMBL" id="CAE8674811.1"/>
    </source>
</evidence>
<evidence type="ECO:0000313" key="4">
    <source>
        <dbReference type="Proteomes" id="UP000626109"/>
    </source>
</evidence>
<reference evidence="3" key="1">
    <citation type="submission" date="2021-02" db="EMBL/GenBank/DDBJ databases">
        <authorList>
            <person name="Dougan E. K."/>
            <person name="Rhodes N."/>
            <person name="Thang M."/>
            <person name="Chan C."/>
        </authorList>
    </citation>
    <scope>NUCLEOTIDE SEQUENCE</scope>
</reference>
<evidence type="ECO:0000313" key="2">
    <source>
        <dbReference type="EMBL" id="CAE8585577.1"/>
    </source>
</evidence>
<evidence type="ECO:0000313" key="5">
    <source>
        <dbReference type="Proteomes" id="UP000654075"/>
    </source>
</evidence>
<protein>
    <submittedName>
        <fullName evidence="3">Uncharacterized protein</fullName>
    </submittedName>
</protein>
<dbReference type="EMBL" id="CAJNNW010024920">
    <property type="protein sequence ID" value="CAE8674811.1"/>
    <property type="molecule type" value="Genomic_DNA"/>
</dbReference>